<dbReference type="Proteomes" id="UP000192505">
    <property type="component" value="Unassembled WGS sequence"/>
</dbReference>
<keyword evidence="3" id="KW-1003">Cell membrane</keyword>
<dbReference type="InterPro" id="IPR013563">
    <property type="entry name" value="Oligopep_ABC_C"/>
</dbReference>
<name>A0A1W9KW90_9BURK</name>
<evidence type="ECO:0000256" key="3">
    <source>
        <dbReference type="ARBA" id="ARBA00022475"/>
    </source>
</evidence>
<dbReference type="Gene3D" id="3.40.50.300">
    <property type="entry name" value="P-loop containing nucleotide triphosphate hydrolases"/>
    <property type="match status" value="1"/>
</dbReference>
<dbReference type="GO" id="GO:0005524">
    <property type="term" value="F:ATP binding"/>
    <property type="evidence" value="ECO:0007669"/>
    <property type="project" value="UniProtKB-KW"/>
</dbReference>
<gene>
    <name evidence="7" type="ORF">BWK72_07740</name>
</gene>
<dbReference type="InterPro" id="IPR003593">
    <property type="entry name" value="AAA+_ATPase"/>
</dbReference>
<dbReference type="SUPFAM" id="SSF52540">
    <property type="entry name" value="P-loop containing nucleoside triphosphate hydrolases"/>
    <property type="match status" value="1"/>
</dbReference>
<dbReference type="SMART" id="SM00382">
    <property type="entry name" value="AAA"/>
    <property type="match status" value="1"/>
</dbReference>
<dbReference type="InterPro" id="IPR027417">
    <property type="entry name" value="P-loop_NTPase"/>
</dbReference>
<dbReference type="GO" id="GO:0015833">
    <property type="term" value="P:peptide transport"/>
    <property type="evidence" value="ECO:0007669"/>
    <property type="project" value="InterPro"/>
</dbReference>
<dbReference type="PANTHER" id="PTHR43776:SF7">
    <property type="entry name" value="D,D-DIPEPTIDE TRANSPORT ATP-BINDING PROTEIN DDPF-RELATED"/>
    <property type="match status" value="1"/>
</dbReference>
<keyword evidence="3" id="KW-0472">Membrane</keyword>
<dbReference type="Pfam" id="PF00005">
    <property type="entry name" value="ABC_tran"/>
    <property type="match status" value="1"/>
</dbReference>
<dbReference type="PROSITE" id="PS00211">
    <property type="entry name" value="ABC_TRANSPORTER_1"/>
    <property type="match status" value="1"/>
</dbReference>
<dbReference type="GO" id="GO:0055085">
    <property type="term" value="P:transmembrane transport"/>
    <property type="evidence" value="ECO:0007669"/>
    <property type="project" value="UniProtKB-ARBA"/>
</dbReference>
<dbReference type="PANTHER" id="PTHR43776">
    <property type="entry name" value="TRANSPORT ATP-BINDING PROTEIN"/>
    <property type="match status" value="1"/>
</dbReference>
<protein>
    <submittedName>
        <fullName evidence="7">Oligopeptide ABC transporter ATP-binding protein OppF</fullName>
    </submittedName>
</protein>
<organism evidence="7 8">
    <name type="scientific">Rhodoferax ferrireducens</name>
    <dbReference type="NCBI Taxonomy" id="192843"/>
    <lineage>
        <taxon>Bacteria</taxon>
        <taxon>Pseudomonadati</taxon>
        <taxon>Pseudomonadota</taxon>
        <taxon>Betaproteobacteria</taxon>
        <taxon>Burkholderiales</taxon>
        <taxon>Comamonadaceae</taxon>
        <taxon>Rhodoferax</taxon>
    </lineage>
</organism>
<evidence type="ECO:0000256" key="1">
    <source>
        <dbReference type="ARBA" id="ARBA00005417"/>
    </source>
</evidence>
<dbReference type="CDD" id="cd03257">
    <property type="entry name" value="ABC_NikE_OppD_transporters"/>
    <property type="match status" value="1"/>
</dbReference>
<dbReference type="InterPro" id="IPR003439">
    <property type="entry name" value="ABC_transporter-like_ATP-bd"/>
</dbReference>
<dbReference type="NCBIfam" id="TIGR01727">
    <property type="entry name" value="oligo_HPY"/>
    <property type="match status" value="1"/>
</dbReference>
<accession>A0A1W9KW90</accession>
<keyword evidence="5 7" id="KW-0067">ATP-binding</keyword>
<keyword evidence="2" id="KW-0813">Transport</keyword>
<feature type="domain" description="ABC transporter" evidence="6">
    <location>
        <begin position="10"/>
        <end position="261"/>
    </location>
</feature>
<dbReference type="PROSITE" id="PS50893">
    <property type="entry name" value="ABC_TRANSPORTER_2"/>
    <property type="match status" value="1"/>
</dbReference>
<comment type="caution">
    <text evidence="7">The sequence shown here is derived from an EMBL/GenBank/DDBJ whole genome shotgun (WGS) entry which is preliminary data.</text>
</comment>
<dbReference type="FunFam" id="3.40.50.300:FF:000016">
    <property type="entry name" value="Oligopeptide ABC transporter ATP-binding component"/>
    <property type="match status" value="1"/>
</dbReference>
<sequence length="330" mass="36097">MSANQPLLSVRDVKVEFQIKDAKGWPWTPPRSLKAVNGISFDLYPGETLGVVGESGCGKSTLARALLNLNPANSGSIRWLGNEMLGAPDAAWMAVRKDIQMIFQDPLASLDPRMTVAQIIAEPLRTHHPELGHDAVMSQVRAIMGRVGLTAQQINRYPHEFSGGQCQRIGIARALILQPKLIVCDEPVSALDVSIQAQIINLLKELQKELGLALIFIAHDLAVVRHISHRIMVMYLGRAMEFADKHALYDDPRHPYTQALLSAIPIPDPDLERHKVVQLLQGDLPSSMDPPSGCVFRTRCPKAVDQCAASVPELHTAANGSQVACILDVT</sequence>
<evidence type="ECO:0000256" key="5">
    <source>
        <dbReference type="ARBA" id="ARBA00022840"/>
    </source>
</evidence>
<comment type="similarity">
    <text evidence="1">Belongs to the ABC transporter superfamily.</text>
</comment>
<evidence type="ECO:0000256" key="4">
    <source>
        <dbReference type="ARBA" id="ARBA00022741"/>
    </source>
</evidence>
<dbReference type="InterPro" id="IPR017871">
    <property type="entry name" value="ABC_transporter-like_CS"/>
</dbReference>
<reference evidence="7 8" key="1">
    <citation type="submission" date="2017-01" db="EMBL/GenBank/DDBJ databases">
        <title>Novel large sulfur bacteria in the metagenomes of groundwater-fed chemosynthetic microbial mats in the Lake Huron basin.</title>
        <authorList>
            <person name="Sharrar A.M."/>
            <person name="Flood B.E."/>
            <person name="Bailey J.V."/>
            <person name="Jones D.S."/>
            <person name="Biddanda B."/>
            <person name="Ruberg S.A."/>
            <person name="Marcus D.N."/>
            <person name="Dick G.J."/>
        </authorList>
    </citation>
    <scope>NUCLEOTIDE SEQUENCE [LARGE SCALE GENOMIC DNA]</scope>
    <source>
        <strain evidence="7">A7</strain>
    </source>
</reference>
<dbReference type="AlphaFoldDB" id="A0A1W9KW90"/>
<evidence type="ECO:0000313" key="8">
    <source>
        <dbReference type="Proteomes" id="UP000192505"/>
    </source>
</evidence>
<dbReference type="NCBIfam" id="NF011659">
    <property type="entry name" value="PRK15079.1"/>
    <property type="match status" value="1"/>
</dbReference>
<keyword evidence="4" id="KW-0547">Nucleotide-binding</keyword>
<evidence type="ECO:0000259" key="6">
    <source>
        <dbReference type="PROSITE" id="PS50893"/>
    </source>
</evidence>
<evidence type="ECO:0000313" key="7">
    <source>
        <dbReference type="EMBL" id="OQW88828.1"/>
    </source>
</evidence>
<evidence type="ECO:0000256" key="2">
    <source>
        <dbReference type="ARBA" id="ARBA00022448"/>
    </source>
</evidence>
<proteinExistence type="inferred from homology"/>
<dbReference type="Pfam" id="PF08352">
    <property type="entry name" value="oligo_HPY"/>
    <property type="match status" value="1"/>
</dbReference>
<dbReference type="EMBL" id="MTEI01000003">
    <property type="protein sequence ID" value="OQW88828.1"/>
    <property type="molecule type" value="Genomic_DNA"/>
</dbReference>
<dbReference type="GO" id="GO:0016887">
    <property type="term" value="F:ATP hydrolysis activity"/>
    <property type="evidence" value="ECO:0007669"/>
    <property type="project" value="InterPro"/>
</dbReference>
<dbReference type="InterPro" id="IPR050319">
    <property type="entry name" value="ABC_transp_ATP-bind"/>
</dbReference>